<dbReference type="InterPro" id="IPR039556">
    <property type="entry name" value="ICL/PEPM"/>
</dbReference>
<dbReference type="GO" id="GO:0046872">
    <property type="term" value="F:metal ion binding"/>
    <property type="evidence" value="ECO:0007669"/>
    <property type="project" value="UniProtKB-KW"/>
</dbReference>
<evidence type="ECO:0000256" key="4">
    <source>
        <dbReference type="ARBA" id="ARBA00038455"/>
    </source>
</evidence>
<dbReference type="PANTHER" id="PTHR42905:SF7">
    <property type="entry name" value="PHOSPHOENOLPYRUVATE PHOSPHOMUTASE"/>
    <property type="match status" value="1"/>
</dbReference>
<dbReference type="PANTHER" id="PTHR42905">
    <property type="entry name" value="PHOSPHOENOLPYRUVATE CARBOXYLASE"/>
    <property type="match status" value="1"/>
</dbReference>
<accession>A0A7Y7ZCK2</accession>
<keyword evidence="5" id="KW-0670">Pyruvate</keyword>
<dbReference type="Pfam" id="PF13714">
    <property type="entry name" value="PEP_mutase"/>
    <property type="match status" value="1"/>
</dbReference>
<dbReference type="GO" id="GO:0050188">
    <property type="term" value="F:phosphoenolpyruvate mutase activity"/>
    <property type="evidence" value="ECO:0007669"/>
    <property type="project" value="UniProtKB-EC"/>
</dbReference>
<dbReference type="SUPFAM" id="SSF51621">
    <property type="entry name" value="Phosphoenolpyruvate/pyruvate domain"/>
    <property type="match status" value="1"/>
</dbReference>
<evidence type="ECO:0000256" key="1">
    <source>
        <dbReference type="ARBA" id="ARBA00022723"/>
    </source>
</evidence>
<evidence type="ECO:0000313" key="5">
    <source>
        <dbReference type="EMBL" id="NWC82477.1"/>
    </source>
</evidence>
<gene>
    <name evidence="5" type="primary">aepX</name>
    <name evidence="5" type="ORF">HX798_19630</name>
</gene>
<dbReference type="InterPro" id="IPR040442">
    <property type="entry name" value="Pyrv_kinase-like_dom_sf"/>
</dbReference>
<dbReference type="AlphaFoldDB" id="A0A7Y7ZCK2"/>
<dbReference type="CDD" id="cd00377">
    <property type="entry name" value="ICL_PEPM"/>
    <property type="match status" value="1"/>
</dbReference>
<comment type="similarity">
    <text evidence="4">Belongs to the isocitrate lyase/PEP mutase superfamily. PEP mutase family.</text>
</comment>
<dbReference type="Proteomes" id="UP000542695">
    <property type="component" value="Unassembled WGS sequence"/>
</dbReference>
<dbReference type="Gene3D" id="3.20.20.60">
    <property type="entry name" value="Phosphoenolpyruvate-binding domains"/>
    <property type="match status" value="1"/>
</dbReference>
<organism evidence="5 6">
    <name type="scientific">Pseudomonas putida</name>
    <name type="common">Arthrobacter siderocapsulatus</name>
    <dbReference type="NCBI Taxonomy" id="303"/>
    <lineage>
        <taxon>Bacteria</taxon>
        <taxon>Pseudomonadati</taxon>
        <taxon>Pseudomonadota</taxon>
        <taxon>Gammaproteobacteria</taxon>
        <taxon>Pseudomonadales</taxon>
        <taxon>Pseudomonadaceae</taxon>
        <taxon>Pseudomonas</taxon>
    </lineage>
</organism>
<proteinExistence type="inferred from homology"/>
<dbReference type="InterPro" id="IPR015813">
    <property type="entry name" value="Pyrv/PenolPyrv_kinase-like_dom"/>
</dbReference>
<keyword evidence="1" id="KW-0479">Metal-binding</keyword>
<reference evidence="5 6" key="1">
    <citation type="submission" date="2020-04" db="EMBL/GenBank/DDBJ databases">
        <title>Molecular characterization of pseudomonads from Agaricus bisporus reveal novel blotch 2 pathogens in Western Europe.</title>
        <authorList>
            <person name="Taparia T."/>
            <person name="Krijger M."/>
            <person name="Haynes E."/>
            <person name="Elpinstone J.G."/>
            <person name="Noble R."/>
            <person name="Van Der Wolf J."/>
        </authorList>
    </citation>
    <scope>NUCLEOTIDE SEQUENCE [LARGE SCALE GENOMIC DNA]</scope>
    <source>
        <strain evidence="5 6">P7765</strain>
    </source>
</reference>
<dbReference type="EMBL" id="JACARV010000059">
    <property type="protein sequence ID" value="NWC82477.1"/>
    <property type="molecule type" value="Genomic_DNA"/>
</dbReference>
<dbReference type="RefSeq" id="WP_161872947.1">
    <property type="nucleotide sequence ID" value="NZ_JABTYF010000004.1"/>
</dbReference>
<name>A0A7Y7ZCK2_PSEPU</name>
<comment type="caution">
    <text evidence="5">The sequence shown here is derived from an EMBL/GenBank/DDBJ whole genome shotgun (WGS) entry which is preliminary data.</text>
</comment>
<dbReference type="EC" id="5.4.2.9" evidence="3"/>
<protein>
    <recommendedName>
        <fullName evidence="3">phosphoenolpyruvate mutase</fullName>
        <ecNumber evidence="3">5.4.2.9</ecNumber>
    </recommendedName>
</protein>
<dbReference type="NCBIfam" id="TIGR02320">
    <property type="entry name" value="PEP_mutase"/>
    <property type="match status" value="1"/>
</dbReference>
<dbReference type="InterPro" id="IPR012698">
    <property type="entry name" value="PEnolPyrv_PMutase_core"/>
</dbReference>
<evidence type="ECO:0000256" key="3">
    <source>
        <dbReference type="ARBA" id="ARBA00024063"/>
    </source>
</evidence>
<evidence type="ECO:0000313" key="6">
    <source>
        <dbReference type="Proteomes" id="UP000542695"/>
    </source>
</evidence>
<keyword evidence="2 5" id="KW-0413">Isomerase</keyword>
<evidence type="ECO:0000256" key="2">
    <source>
        <dbReference type="ARBA" id="ARBA00023235"/>
    </source>
</evidence>
<sequence>MSRKKTVGSFRKLLFNGRLDLILEAHNGLSARIVEETGYPAIWASGLAISSAMGLRDCNEASWSQVMEVAQCIADAVNIPVLFDGDSGFGNFNNVRHIVKRLSHYGIAGVSLEDKQFPKMNSFVSHEHALSSVDEFCGKIKAAQDSKRDDDFIVIARTEALVAGMSVQAALKRAEQYYEAGADGIFIHSKETDGFDILEFSKCWAGRCPLIVAPTTYKNVSTELLQEVGVSVYICANQMMRASLLAMRNAAAQIQADNSICNIDNNICSLSEVFQLLNYDELKDAELIYARQES</sequence>